<keyword evidence="1" id="KW-0732">Signal</keyword>
<dbReference type="Pfam" id="PF12984">
    <property type="entry name" value="DUF3868"/>
    <property type="match status" value="1"/>
</dbReference>
<gene>
    <name evidence="3" type="ORF">ERS852557_00401</name>
</gene>
<evidence type="ECO:0000259" key="2">
    <source>
        <dbReference type="Pfam" id="PF12984"/>
    </source>
</evidence>
<feature type="signal peptide" evidence="1">
    <location>
        <begin position="1"/>
        <end position="19"/>
    </location>
</feature>
<dbReference type="Proteomes" id="UP000095541">
    <property type="component" value="Unassembled WGS sequence"/>
</dbReference>
<reference evidence="3 4" key="1">
    <citation type="submission" date="2015-09" db="EMBL/GenBank/DDBJ databases">
        <authorList>
            <consortium name="Pathogen Informatics"/>
        </authorList>
    </citation>
    <scope>NUCLEOTIDE SEQUENCE [LARGE SCALE GENOMIC DNA]</scope>
    <source>
        <strain evidence="3 4">2789STDY5834945</strain>
    </source>
</reference>
<organism evidence="3 4">
    <name type="scientific">Bacteroides thetaiotaomicron</name>
    <dbReference type="NCBI Taxonomy" id="818"/>
    <lineage>
        <taxon>Bacteria</taxon>
        <taxon>Pseudomonadati</taxon>
        <taxon>Bacteroidota</taxon>
        <taxon>Bacteroidia</taxon>
        <taxon>Bacteroidales</taxon>
        <taxon>Bacteroidaceae</taxon>
        <taxon>Bacteroides</taxon>
    </lineage>
</organism>
<dbReference type="Gene3D" id="1.25.40.10">
    <property type="entry name" value="Tetratricopeptide repeat domain"/>
    <property type="match status" value="1"/>
</dbReference>
<dbReference type="InterPro" id="IPR024480">
    <property type="entry name" value="DUF3868"/>
</dbReference>
<name>A0A174MSZ2_BACT4</name>
<dbReference type="SUPFAM" id="SSF103088">
    <property type="entry name" value="OmpA-like"/>
    <property type="match status" value="1"/>
</dbReference>
<evidence type="ECO:0000313" key="4">
    <source>
        <dbReference type="Proteomes" id="UP000095541"/>
    </source>
</evidence>
<dbReference type="AlphaFoldDB" id="A0A174MSZ2"/>
<feature type="chain" id="PRO_5008028390" evidence="1">
    <location>
        <begin position="20"/>
        <end position="485"/>
    </location>
</feature>
<dbReference type="Gene3D" id="3.30.1330.60">
    <property type="entry name" value="OmpA-like domain"/>
    <property type="match status" value="1"/>
</dbReference>
<feature type="domain" description="DUF3868" evidence="2">
    <location>
        <begin position="7"/>
        <end position="97"/>
    </location>
</feature>
<dbReference type="RefSeq" id="WP_055216830.1">
    <property type="nucleotide sequence ID" value="NZ_CZBI01000001.1"/>
</dbReference>
<protein>
    <submittedName>
        <fullName evidence="3">OmpA family</fullName>
    </submittedName>
</protein>
<proteinExistence type="predicted"/>
<dbReference type="InterPro" id="IPR036737">
    <property type="entry name" value="OmpA-like_sf"/>
</dbReference>
<dbReference type="InterPro" id="IPR011990">
    <property type="entry name" value="TPR-like_helical_dom_sf"/>
</dbReference>
<dbReference type="EMBL" id="CZBI01000001">
    <property type="protein sequence ID" value="CUP37837.1"/>
    <property type="molecule type" value="Genomic_DNA"/>
</dbReference>
<evidence type="ECO:0000256" key="1">
    <source>
        <dbReference type="SAM" id="SignalP"/>
    </source>
</evidence>
<sequence length="485" mass="55032">MKKILCILFCLLPVLGGKAQTLYRDQVRIEKESITRNEDNNVLSIDMDIVMQENLKLSSNHVATLTPFLESNGRTKILPSIVVYGRKREVVNQRNNITPVSENTYSVIRRKHNKEQIINYHQQFQFEAWMRDAEMKLNIDVCGCCDLKEETSGELITRLNISPLVIQPSISYITPQAEAVKHRAIEGSAFLDFPVNQIIIRPEYRRNTVELAKIRATIDSVRNDDKTTLSSIRIHGYASPEGSYANNTRLAKGRTQALVDYVTSYYKFDNKLITSEYTSEDWEGFRKFIAASSLEKKDEILKLMDDSTLDIDKKERQIAQLAGPQTYKYILEECYPALRHSDYTVNYTVRGFNLEETKEIIKTRPQLLSLQEIYRIAESCQPGSEEFNHSFQVAATMFPDDPIANLNAGAMEIQKGGDLATAKKHLAKADQKAAETLNNLGVIALLEGDYDAAEKYFNAAKAGGLATQADTNMKQLKSIRNYPKE</sequence>
<accession>A0A174MSZ2</accession>
<evidence type="ECO:0000313" key="3">
    <source>
        <dbReference type="EMBL" id="CUP37837.1"/>
    </source>
</evidence>
<dbReference type="SUPFAM" id="SSF48452">
    <property type="entry name" value="TPR-like"/>
    <property type="match status" value="1"/>
</dbReference>